<dbReference type="Proteomes" id="UP000056905">
    <property type="component" value="Chromosome"/>
</dbReference>
<dbReference type="Pfam" id="PF05656">
    <property type="entry name" value="DUF805"/>
    <property type="match status" value="1"/>
</dbReference>
<evidence type="ECO:0000313" key="2">
    <source>
        <dbReference type="EMBL" id="ALL12722.1"/>
    </source>
</evidence>
<gene>
    <name evidence="2" type="ORF">AQ619_04765</name>
</gene>
<dbReference type="EMBL" id="CP013002">
    <property type="protein sequence ID" value="ALL12722.1"/>
    <property type="molecule type" value="Genomic_DNA"/>
</dbReference>
<feature type="transmembrane region" description="Helical" evidence="1">
    <location>
        <begin position="77"/>
        <end position="97"/>
    </location>
</feature>
<name>A0A0N7JH89_9CAUL</name>
<feature type="transmembrane region" description="Helical" evidence="1">
    <location>
        <begin position="112"/>
        <end position="134"/>
    </location>
</feature>
<dbReference type="AlphaFoldDB" id="A0A0N7JH89"/>
<keyword evidence="1" id="KW-0472">Membrane</keyword>
<dbReference type="RefSeq" id="WP_062145003.1">
    <property type="nucleotide sequence ID" value="NZ_CP013002.1"/>
</dbReference>
<sequence>MRPHLTFWKSYLQFTFKGRMARKSYWFGMMIWSGIGQLFNEVTAWPWVQMLVGVALVALAFKCSLIARRLQDFGLSGWWQAPFISVLVVIMLANSFLTQEMINRLGLTSQEWILPTAIGGIVAYWLLVITVGLVPGSRQANRYGEKPAPEPIFGI</sequence>
<dbReference type="KEGG" id="chq:AQ619_04765"/>
<proteinExistence type="predicted"/>
<feature type="transmembrane region" description="Helical" evidence="1">
    <location>
        <begin position="20"/>
        <end position="39"/>
    </location>
</feature>
<dbReference type="PANTHER" id="PTHR34980">
    <property type="entry name" value="INNER MEMBRANE PROTEIN-RELATED-RELATED"/>
    <property type="match status" value="1"/>
</dbReference>
<keyword evidence="3" id="KW-1185">Reference proteome</keyword>
<dbReference type="OrthoDB" id="9812349at2"/>
<dbReference type="InterPro" id="IPR008523">
    <property type="entry name" value="DUF805"/>
</dbReference>
<dbReference type="PANTHER" id="PTHR34980:SF3">
    <property type="entry name" value="BLR8105 PROTEIN"/>
    <property type="match status" value="1"/>
</dbReference>
<evidence type="ECO:0000313" key="3">
    <source>
        <dbReference type="Proteomes" id="UP000056905"/>
    </source>
</evidence>
<reference evidence="2 3" key="1">
    <citation type="submission" date="2015-10" db="EMBL/GenBank/DDBJ databases">
        <title>Conservation of the essential genome among Caulobacter and Brevundimonas species.</title>
        <authorList>
            <person name="Scott D."/>
            <person name="Ely B."/>
        </authorList>
    </citation>
    <scope>NUCLEOTIDE SEQUENCE [LARGE SCALE GENOMIC DNA]</scope>
    <source>
        <strain evidence="2 3">CB4</strain>
    </source>
</reference>
<keyword evidence="1" id="KW-0812">Transmembrane</keyword>
<dbReference type="GO" id="GO:0005886">
    <property type="term" value="C:plasma membrane"/>
    <property type="evidence" value="ECO:0007669"/>
    <property type="project" value="TreeGrafter"/>
</dbReference>
<protein>
    <recommendedName>
        <fullName evidence="4">DUF805 domain-containing protein</fullName>
    </recommendedName>
</protein>
<evidence type="ECO:0000256" key="1">
    <source>
        <dbReference type="SAM" id="Phobius"/>
    </source>
</evidence>
<organism evidence="2 3">
    <name type="scientific">Caulobacter henricii</name>
    <dbReference type="NCBI Taxonomy" id="69395"/>
    <lineage>
        <taxon>Bacteria</taxon>
        <taxon>Pseudomonadati</taxon>
        <taxon>Pseudomonadota</taxon>
        <taxon>Alphaproteobacteria</taxon>
        <taxon>Caulobacterales</taxon>
        <taxon>Caulobacteraceae</taxon>
        <taxon>Caulobacter</taxon>
    </lineage>
</organism>
<accession>A0A0N7JH89</accession>
<evidence type="ECO:0008006" key="4">
    <source>
        <dbReference type="Google" id="ProtNLM"/>
    </source>
</evidence>
<keyword evidence="1" id="KW-1133">Transmembrane helix</keyword>
<feature type="transmembrane region" description="Helical" evidence="1">
    <location>
        <begin position="45"/>
        <end position="65"/>
    </location>
</feature>